<comment type="caution">
    <text evidence="10">The sequence shown here is derived from an EMBL/GenBank/DDBJ whole genome shotgun (WGS) entry which is preliminary data.</text>
</comment>
<dbReference type="OrthoDB" id="9766909at2"/>
<evidence type="ECO:0000256" key="1">
    <source>
        <dbReference type="ARBA" id="ARBA00022645"/>
    </source>
</evidence>
<comment type="catalytic activity">
    <reaction evidence="7">
        <text>Preferential cleavage: (Ac)2-L-Lys-D-Ala-|-D-Ala. Also transpeptidation of peptidyl-alanyl moieties that are N-acyl substituents of D-alanine.</text>
        <dbReference type="EC" id="3.4.16.4"/>
    </reaction>
</comment>
<dbReference type="RefSeq" id="WP_073592903.1">
    <property type="nucleotide sequence ID" value="NZ_MRCE01000006.1"/>
</dbReference>
<dbReference type="GO" id="GO:0030288">
    <property type="term" value="C:outer membrane-bounded periplasmic space"/>
    <property type="evidence" value="ECO:0007669"/>
    <property type="project" value="TreeGrafter"/>
</dbReference>
<dbReference type="Pfam" id="PF00912">
    <property type="entry name" value="Transgly"/>
    <property type="match status" value="1"/>
</dbReference>
<dbReference type="Gene3D" id="3.40.710.10">
    <property type="entry name" value="DD-peptidase/beta-lactamase superfamily"/>
    <property type="match status" value="1"/>
</dbReference>
<dbReference type="GO" id="GO:0009002">
    <property type="term" value="F:serine-type D-Ala-D-Ala carboxypeptidase activity"/>
    <property type="evidence" value="ECO:0007669"/>
    <property type="project" value="UniProtKB-EC"/>
</dbReference>
<organism evidence="10 11">
    <name type="scientific">[Phormidium ambiguum] IAM M-71</name>
    <dbReference type="NCBI Taxonomy" id="454136"/>
    <lineage>
        <taxon>Bacteria</taxon>
        <taxon>Bacillati</taxon>
        <taxon>Cyanobacteriota</taxon>
        <taxon>Cyanophyceae</taxon>
        <taxon>Oscillatoriophycideae</taxon>
        <taxon>Aerosakkonematales</taxon>
        <taxon>Aerosakkonemataceae</taxon>
        <taxon>Floridanema</taxon>
    </lineage>
</organism>
<sequence length="754" mass="83440">MTPPHPQKPRPTIMGAITQAVQTVQAKVNFSKLALKPNARVPELRVQDADSDQAEVYPLLGDRYKLGRSSKSCDIVVRNPVVSQIHLSLTRTGRRQKTFLIKDENSTNGIYRGRQRVSSRKLRHGDILTLGPRELAGAVRIQYYDPPTWYEKAINWGVYGITGLTALLVIAVLLEWQKFSVHPLPNATRGPVIVYAGDETPLRTPRNTAHVEFKKLSDFSPYLPKAVVASEDKRFYWHLGVDPIGIARASFIISKGGDRQGGSTVTQQVARSLFRDYVGSADSLGRKLREAIVALKLETFYSKNDILLTYLNRVFLGGDSYGFEDAAQYYFGKSARDVTLAEAATLVSNLPAPNNFNPCGDSQSRQRAITLRNGVIIRMLEQGKITTEEASKARRSPLEVNPKVCQEQASTISPYFYSYVFNELEFLLGEELAREGNFIIETALNLRMQARAESALRNTISNVGANSRFSQGAIVTLDSRTGAILTMVGGLDYKQSQFNRVTQAHRQAASTFKIFPYAAALDRGISPNKFYSCAPLVWRQRYPGCERTGGGSANMYNGMAQSENVIALRVAQDVGLESVVQMAQKMGIQSKLNPVPGLALGQSEVYPLEMTGAFGAIANNGVWNRPHAIVRIRDSSFCRDIKDLQTCPEIYSFDPNKNANSQRVLRQQVADRMNTLLRGVVQFGTGRNASLGLGEEAGKTGTNSDNRDLWFVGYVPSQRLVTGVWLGNDDNSPTRGSSAQAASLWGNYMRQIIR</sequence>
<dbReference type="InterPro" id="IPR050396">
    <property type="entry name" value="Glycosyltr_51/Transpeptidase"/>
</dbReference>
<comment type="catalytic activity">
    <reaction evidence="8">
        <text>[GlcNAc-(1-&gt;4)-Mur2Ac(oyl-L-Ala-gamma-D-Glu-L-Lys-D-Ala-D-Ala)](n)-di-trans,octa-cis-undecaprenyl diphosphate + beta-D-GlcNAc-(1-&gt;4)-Mur2Ac(oyl-L-Ala-gamma-D-Glu-L-Lys-D-Ala-D-Ala)-di-trans,octa-cis-undecaprenyl diphosphate = [GlcNAc-(1-&gt;4)-Mur2Ac(oyl-L-Ala-gamma-D-Glu-L-Lys-D-Ala-D-Ala)](n+1)-di-trans,octa-cis-undecaprenyl diphosphate + di-trans,octa-cis-undecaprenyl diphosphate + H(+)</text>
        <dbReference type="Rhea" id="RHEA:23708"/>
        <dbReference type="Rhea" id="RHEA-COMP:9602"/>
        <dbReference type="Rhea" id="RHEA-COMP:9603"/>
        <dbReference type="ChEBI" id="CHEBI:15378"/>
        <dbReference type="ChEBI" id="CHEBI:58405"/>
        <dbReference type="ChEBI" id="CHEBI:60033"/>
        <dbReference type="ChEBI" id="CHEBI:78435"/>
        <dbReference type="EC" id="2.4.99.28"/>
    </reaction>
</comment>
<dbReference type="InterPro" id="IPR001264">
    <property type="entry name" value="Glyco_trans_51"/>
</dbReference>
<dbReference type="PANTHER" id="PTHR32282">
    <property type="entry name" value="BINDING PROTEIN TRANSPEPTIDASE, PUTATIVE-RELATED"/>
    <property type="match status" value="1"/>
</dbReference>
<dbReference type="Gene3D" id="1.10.3810.10">
    <property type="entry name" value="Biosynthetic peptidoglycan transglycosylase-like"/>
    <property type="match status" value="1"/>
</dbReference>
<evidence type="ECO:0000259" key="9">
    <source>
        <dbReference type="PROSITE" id="PS50006"/>
    </source>
</evidence>
<keyword evidence="6" id="KW-0511">Multifunctional enzyme</keyword>
<dbReference type="InterPro" id="IPR023346">
    <property type="entry name" value="Lysozyme-like_dom_sf"/>
</dbReference>
<evidence type="ECO:0000256" key="2">
    <source>
        <dbReference type="ARBA" id="ARBA00022670"/>
    </source>
</evidence>
<dbReference type="Pfam" id="PF00905">
    <property type="entry name" value="Transpeptidase"/>
    <property type="match status" value="1"/>
</dbReference>
<dbReference type="EMBL" id="MRCE01000006">
    <property type="protein sequence ID" value="OKH39040.1"/>
    <property type="molecule type" value="Genomic_DNA"/>
</dbReference>
<protein>
    <submittedName>
        <fullName evidence="10">Penicillin-binding protein</fullName>
    </submittedName>
</protein>
<dbReference type="InterPro" id="IPR001460">
    <property type="entry name" value="PCN-bd_Tpept"/>
</dbReference>
<dbReference type="SUPFAM" id="SSF56601">
    <property type="entry name" value="beta-lactamase/transpeptidase-like"/>
    <property type="match status" value="1"/>
</dbReference>
<gene>
    <name evidence="10" type="ORF">NIES2119_07865</name>
</gene>
<dbReference type="Gene3D" id="2.60.200.20">
    <property type="match status" value="1"/>
</dbReference>
<dbReference type="InterPro" id="IPR000253">
    <property type="entry name" value="FHA_dom"/>
</dbReference>
<dbReference type="Proteomes" id="UP000185860">
    <property type="component" value="Unassembled WGS sequence"/>
</dbReference>
<keyword evidence="3" id="KW-0328">Glycosyltransferase</keyword>
<accession>A0A1U7IP50</accession>
<dbReference type="GO" id="GO:0008955">
    <property type="term" value="F:peptidoglycan glycosyltransferase activity"/>
    <property type="evidence" value="ECO:0007669"/>
    <property type="project" value="UniProtKB-EC"/>
</dbReference>
<evidence type="ECO:0000256" key="5">
    <source>
        <dbReference type="ARBA" id="ARBA00022801"/>
    </source>
</evidence>
<dbReference type="GO" id="GO:0006508">
    <property type="term" value="P:proteolysis"/>
    <property type="evidence" value="ECO:0007669"/>
    <property type="project" value="UniProtKB-KW"/>
</dbReference>
<dbReference type="SMART" id="SM00240">
    <property type="entry name" value="FHA"/>
    <property type="match status" value="1"/>
</dbReference>
<dbReference type="SUPFAM" id="SSF49879">
    <property type="entry name" value="SMAD/FHA domain"/>
    <property type="match status" value="1"/>
</dbReference>
<feature type="domain" description="FHA" evidence="9">
    <location>
        <begin position="64"/>
        <end position="117"/>
    </location>
</feature>
<evidence type="ECO:0000313" key="10">
    <source>
        <dbReference type="EMBL" id="OKH39040.1"/>
    </source>
</evidence>
<dbReference type="STRING" id="454136.NIES2119_07865"/>
<evidence type="ECO:0000256" key="8">
    <source>
        <dbReference type="ARBA" id="ARBA00049902"/>
    </source>
</evidence>
<keyword evidence="4" id="KW-0808">Transferase</keyword>
<keyword evidence="2" id="KW-0645">Protease</keyword>
<evidence type="ECO:0000313" key="11">
    <source>
        <dbReference type="Proteomes" id="UP000185860"/>
    </source>
</evidence>
<dbReference type="CDD" id="cd00060">
    <property type="entry name" value="FHA"/>
    <property type="match status" value="1"/>
</dbReference>
<evidence type="ECO:0000256" key="7">
    <source>
        <dbReference type="ARBA" id="ARBA00034000"/>
    </source>
</evidence>
<dbReference type="PANTHER" id="PTHR32282:SF31">
    <property type="entry name" value="PEPTIDOGLYCAN GLYCOSYLTRANSFERASE"/>
    <property type="match status" value="1"/>
</dbReference>
<dbReference type="InterPro" id="IPR036950">
    <property type="entry name" value="PBP_transglycosylase"/>
</dbReference>
<dbReference type="Pfam" id="PF00498">
    <property type="entry name" value="FHA"/>
    <property type="match status" value="1"/>
</dbReference>
<reference evidence="10 11" key="1">
    <citation type="submission" date="2016-11" db="EMBL/GenBank/DDBJ databases">
        <title>Draft Genome Sequences of Nine Cyanobacterial Strains from Diverse Habitats.</title>
        <authorList>
            <person name="Zhu T."/>
            <person name="Hou S."/>
            <person name="Lu X."/>
            <person name="Hess W.R."/>
        </authorList>
    </citation>
    <scope>NUCLEOTIDE SEQUENCE [LARGE SCALE GENOMIC DNA]</scope>
    <source>
        <strain evidence="10 11">IAM M-71</strain>
    </source>
</reference>
<dbReference type="GO" id="GO:0009252">
    <property type="term" value="P:peptidoglycan biosynthetic process"/>
    <property type="evidence" value="ECO:0007669"/>
    <property type="project" value="TreeGrafter"/>
</dbReference>
<evidence type="ECO:0000256" key="3">
    <source>
        <dbReference type="ARBA" id="ARBA00022676"/>
    </source>
</evidence>
<proteinExistence type="predicted"/>
<dbReference type="InterPro" id="IPR012338">
    <property type="entry name" value="Beta-lactam/transpept-like"/>
</dbReference>
<dbReference type="InterPro" id="IPR008984">
    <property type="entry name" value="SMAD_FHA_dom_sf"/>
</dbReference>
<keyword evidence="1" id="KW-0121">Carboxypeptidase</keyword>
<keyword evidence="5" id="KW-0378">Hydrolase</keyword>
<evidence type="ECO:0000256" key="4">
    <source>
        <dbReference type="ARBA" id="ARBA00022679"/>
    </source>
</evidence>
<dbReference type="GO" id="GO:0008658">
    <property type="term" value="F:penicillin binding"/>
    <property type="evidence" value="ECO:0007669"/>
    <property type="project" value="InterPro"/>
</dbReference>
<dbReference type="PROSITE" id="PS50006">
    <property type="entry name" value="FHA_DOMAIN"/>
    <property type="match status" value="1"/>
</dbReference>
<evidence type="ECO:0000256" key="6">
    <source>
        <dbReference type="ARBA" id="ARBA00023268"/>
    </source>
</evidence>
<dbReference type="AlphaFoldDB" id="A0A1U7IP50"/>
<dbReference type="SUPFAM" id="SSF53955">
    <property type="entry name" value="Lysozyme-like"/>
    <property type="match status" value="1"/>
</dbReference>
<name>A0A1U7IP50_9CYAN</name>